<gene>
    <name evidence="10" type="ORF">LCGC14_0172230</name>
</gene>
<dbReference type="SMART" id="SM00382">
    <property type="entry name" value="AAA"/>
    <property type="match status" value="1"/>
</dbReference>
<proteinExistence type="predicted"/>
<dbReference type="GO" id="GO:0015408">
    <property type="term" value="F:ABC-type ferric iron transporter activity"/>
    <property type="evidence" value="ECO:0007669"/>
    <property type="project" value="InterPro"/>
</dbReference>
<dbReference type="InterPro" id="IPR008995">
    <property type="entry name" value="Mo/tungstate-bd_C_term_dom"/>
</dbReference>
<evidence type="ECO:0000313" key="10">
    <source>
        <dbReference type="EMBL" id="KKN95988.1"/>
    </source>
</evidence>
<evidence type="ECO:0000256" key="8">
    <source>
        <dbReference type="ARBA" id="ARBA00023136"/>
    </source>
</evidence>
<keyword evidence="8" id="KW-0472">Membrane</keyword>
<evidence type="ECO:0000256" key="3">
    <source>
        <dbReference type="ARBA" id="ARBA00022496"/>
    </source>
</evidence>
<name>A0A0F9XUF3_9ZZZZ</name>
<dbReference type="GO" id="GO:0005524">
    <property type="term" value="F:ATP binding"/>
    <property type="evidence" value="ECO:0007669"/>
    <property type="project" value="UniProtKB-KW"/>
</dbReference>
<dbReference type="Gene3D" id="3.40.50.300">
    <property type="entry name" value="P-loop containing nucleotide triphosphate hydrolases"/>
    <property type="match status" value="1"/>
</dbReference>
<dbReference type="InterPro" id="IPR027417">
    <property type="entry name" value="P-loop_NTPase"/>
</dbReference>
<evidence type="ECO:0000256" key="5">
    <source>
        <dbReference type="ARBA" id="ARBA00022840"/>
    </source>
</evidence>
<dbReference type="FunFam" id="3.40.50.300:FF:000425">
    <property type="entry name" value="Probable ABC transporter, ATP-binding subunit"/>
    <property type="match status" value="1"/>
</dbReference>
<keyword evidence="1" id="KW-0813">Transport</keyword>
<dbReference type="GO" id="GO:0043190">
    <property type="term" value="C:ATP-binding cassette (ABC) transporter complex"/>
    <property type="evidence" value="ECO:0007669"/>
    <property type="project" value="InterPro"/>
</dbReference>
<sequence>MADQHGTILELNELSCGYAGHKVVQNLSIHLKAGDIGCLLGPSGCGKTTTLRAIAGFEPITSGEIRLAGDVLSSPAMRTPPEHRRIGMVFQDYALFPHLTVHDNVAFGINKHPERKRIVEELLDLVKLTPLGRRYPHELSGGQQQRVALARALAPDPKLLLLDEPFSNLDGELRRRLSAEVREILKLRGTSAMLVTHDQSEAFAVCDQVGVLKEGRLQQWDTPYNLYHEPITPFVASFIGQGYFIRGQLLTPDTVQTELGVIRGNRAYQLPAGSAVDVLLRPDDIVGQADSTLFGTIVGKTFLGAATLYRLQLSTGSILESIFPSHDDHLMGEQLGIRIAADHLVIFAAQGSVNVHAQLPLEQVLDTGTAGSA</sequence>
<keyword evidence="5" id="KW-0067">ATP-binding</keyword>
<dbReference type="SUPFAM" id="SSF52540">
    <property type="entry name" value="P-loop containing nucleoside triphosphate hydrolases"/>
    <property type="match status" value="1"/>
</dbReference>
<dbReference type="InterPro" id="IPR017871">
    <property type="entry name" value="ABC_transporter-like_CS"/>
</dbReference>
<feature type="domain" description="ABC transporter" evidence="9">
    <location>
        <begin position="9"/>
        <end position="239"/>
    </location>
</feature>
<dbReference type="InterPro" id="IPR013611">
    <property type="entry name" value="Transp-assoc_OB_typ2"/>
</dbReference>
<comment type="caution">
    <text evidence="10">The sequence shown here is derived from an EMBL/GenBank/DDBJ whole genome shotgun (WGS) entry which is preliminary data.</text>
</comment>
<keyword evidence="4" id="KW-0547">Nucleotide-binding</keyword>
<dbReference type="EMBL" id="LAZR01000067">
    <property type="protein sequence ID" value="KKN95988.1"/>
    <property type="molecule type" value="Genomic_DNA"/>
</dbReference>
<evidence type="ECO:0000256" key="1">
    <source>
        <dbReference type="ARBA" id="ARBA00022448"/>
    </source>
</evidence>
<dbReference type="PROSITE" id="PS00211">
    <property type="entry name" value="ABC_TRANSPORTER_1"/>
    <property type="match status" value="1"/>
</dbReference>
<dbReference type="PANTHER" id="PTHR42781:SF4">
    <property type="entry name" value="SPERMIDINE_PUTRESCINE IMPORT ATP-BINDING PROTEIN POTA"/>
    <property type="match status" value="1"/>
</dbReference>
<evidence type="ECO:0000256" key="6">
    <source>
        <dbReference type="ARBA" id="ARBA00023004"/>
    </source>
</evidence>
<dbReference type="InterPro" id="IPR050093">
    <property type="entry name" value="ABC_SmlMolc_Importer"/>
</dbReference>
<protein>
    <recommendedName>
        <fullName evidence="9">ABC transporter domain-containing protein</fullName>
    </recommendedName>
</protein>
<reference evidence="10" key="1">
    <citation type="journal article" date="2015" name="Nature">
        <title>Complex archaea that bridge the gap between prokaryotes and eukaryotes.</title>
        <authorList>
            <person name="Spang A."/>
            <person name="Saw J.H."/>
            <person name="Jorgensen S.L."/>
            <person name="Zaremba-Niedzwiedzka K."/>
            <person name="Martijn J."/>
            <person name="Lind A.E."/>
            <person name="van Eijk R."/>
            <person name="Schleper C."/>
            <person name="Guy L."/>
            <person name="Ettema T.J."/>
        </authorList>
    </citation>
    <scope>NUCLEOTIDE SEQUENCE</scope>
</reference>
<keyword evidence="7" id="KW-0406">Ion transport</keyword>
<dbReference type="InterPro" id="IPR003439">
    <property type="entry name" value="ABC_transporter-like_ATP-bd"/>
</dbReference>
<dbReference type="SUPFAM" id="SSF50331">
    <property type="entry name" value="MOP-like"/>
    <property type="match status" value="1"/>
</dbReference>
<dbReference type="InterPro" id="IPR003593">
    <property type="entry name" value="AAA+_ATPase"/>
</dbReference>
<dbReference type="GO" id="GO:0016887">
    <property type="term" value="F:ATP hydrolysis activity"/>
    <property type="evidence" value="ECO:0007669"/>
    <property type="project" value="InterPro"/>
</dbReference>
<keyword evidence="6" id="KW-0408">Iron</keyword>
<dbReference type="PANTHER" id="PTHR42781">
    <property type="entry name" value="SPERMIDINE/PUTRESCINE IMPORT ATP-BINDING PROTEIN POTA"/>
    <property type="match status" value="1"/>
</dbReference>
<dbReference type="InterPro" id="IPR015853">
    <property type="entry name" value="ABC_transpr_FbpC"/>
</dbReference>
<evidence type="ECO:0000256" key="7">
    <source>
        <dbReference type="ARBA" id="ARBA00023065"/>
    </source>
</evidence>
<dbReference type="AlphaFoldDB" id="A0A0F9XUF3"/>
<keyword evidence="2" id="KW-1003">Cell membrane</keyword>
<evidence type="ECO:0000256" key="4">
    <source>
        <dbReference type="ARBA" id="ARBA00022741"/>
    </source>
</evidence>
<evidence type="ECO:0000259" key="9">
    <source>
        <dbReference type="PROSITE" id="PS50893"/>
    </source>
</evidence>
<dbReference type="Pfam" id="PF00005">
    <property type="entry name" value="ABC_tran"/>
    <property type="match status" value="1"/>
</dbReference>
<evidence type="ECO:0000256" key="2">
    <source>
        <dbReference type="ARBA" id="ARBA00022475"/>
    </source>
</evidence>
<keyword evidence="3" id="KW-0410">Iron transport</keyword>
<accession>A0A0F9XUF3</accession>
<organism evidence="10">
    <name type="scientific">marine sediment metagenome</name>
    <dbReference type="NCBI Taxonomy" id="412755"/>
    <lineage>
        <taxon>unclassified sequences</taxon>
        <taxon>metagenomes</taxon>
        <taxon>ecological metagenomes</taxon>
    </lineage>
</organism>
<dbReference type="CDD" id="cd03259">
    <property type="entry name" value="ABC_Carb_Solutes_like"/>
    <property type="match status" value="1"/>
</dbReference>
<dbReference type="PROSITE" id="PS50893">
    <property type="entry name" value="ABC_TRANSPORTER_2"/>
    <property type="match status" value="1"/>
</dbReference>
<dbReference type="Pfam" id="PF08402">
    <property type="entry name" value="TOBE_2"/>
    <property type="match status" value="1"/>
</dbReference>